<dbReference type="STRING" id="314260.PB2503_04577"/>
<feature type="domain" description="Mur ligase C-terminal" evidence="23">
    <location>
        <begin position="306"/>
        <end position="431"/>
    </location>
</feature>
<evidence type="ECO:0000256" key="14">
    <source>
        <dbReference type="ARBA" id="ARBA00022909"/>
    </source>
</evidence>
<dbReference type="RefSeq" id="WP_013299964.1">
    <property type="nucleotide sequence ID" value="NC_014414.1"/>
</dbReference>
<evidence type="ECO:0000256" key="4">
    <source>
        <dbReference type="ARBA" id="ARBA00005150"/>
    </source>
</evidence>
<dbReference type="InterPro" id="IPR013221">
    <property type="entry name" value="Mur_ligase_cen"/>
</dbReference>
<dbReference type="EMBL" id="CP002156">
    <property type="protein sequence ID" value="ADM08990.1"/>
    <property type="molecule type" value="Genomic_DNA"/>
</dbReference>
<comment type="cofactor">
    <cofactor evidence="1">
        <name>Mg(2+)</name>
        <dbReference type="ChEBI" id="CHEBI:18420"/>
    </cofactor>
</comment>
<keyword evidence="13" id="KW-0460">Magnesium</keyword>
<comment type="catalytic activity">
    <reaction evidence="21">
        <text>7,8-dihydropteroate + L-glutamate + ATP = 7,8-dihydrofolate + ADP + phosphate + H(+)</text>
        <dbReference type="Rhea" id="RHEA:23584"/>
        <dbReference type="ChEBI" id="CHEBI:15378"/>
        <dbReference type="ChEBI" id="CHEBI:17839"/>
        <dbReference type="ChEBI" id="CHEBI:29985"/>
        <dbReference type="ChEBI" id="CHEBI:30616"/>
        <dbReference type="ChEBI" id="CHEBI:43474"/>
        <dbReference type="ChEBI" id="CHEBI:57451"/>
        <dbReference type="ChEBI" id="CHEBI:456216"/>
        <dbReference type="EC" id="6.3.2.12"/>
    </reaction>
</comment>
<evidence type="ECO:0000256" key="9">
    <source>
        <dbReference type="ARBA" id="ARBA00022598"/>
    </source>
</evidence>
<dbReference type="InterPro" id="IPR004101">
    <property type="entry name" value="Mur_ligase_C"/>
</dbReference>
<dbReference type="AlphaFoldDB" id="E0TF72"/>
<dbReference type="NCBIfam" id="TIGR01499">
    <property type="entry name" value="folC"/>
    <property type="match status" value="1"/>
</dbReference>
<keyword evidence="10" id="KW-0479">Metal-binding</keyword>
<evidence type="ECO:0000256" key="6">
    <source>
        <dbReference type="ARBA" id="ARBA00013023"/>
    </source>
</evidence>
<evidence type="ECO:0000256" key="1">
    <source>
        <dbReference type="ARBA" id="ARBA00001946"/>
    </source>
</evidence>
<feature type="domain" description="Mur ligase central" evidence="24">
    <location>
        <begin position="53"/>
        <end position="269"/>
    </location>
</feature>
<dbReference type="UniPathway" id="UPA00077">
    <property type="reaction ID" value="UER00157"/>
</dbReference>
<dbReference type="GO" id="GO:0046656">
    <property type="term" value="P:folic acid biosynthetic process"/>
    <property type="evidence" value="ECO:0007669"/>
    <property type="project" value="UniProtKB-KW"/>
</dbReference>
<evidence type="ECO:0000256" key="10">
    <source>
        <dbReference type="ARBA" id="ARBA00022723"/>
    </source>
</evidence>
<dbReference type="InterPro" id="IPR001645">
    <property type="entry name" value="Folylpolyglutamate_synth"/>
</dbReference>
<dbReference type="GO" id="GO:0005737">
    <property type="term" value="C:cytoplasm"/>
    <property type="evidence" value="ECO:0007669"/>
    <property type="project" value="TreeGrafter"/>
</dbReference>
<keyword evidence="11 22" id="KW-0547">Nucleotide-binding</keyword>
<keyword evidence="26" id="KW-1185">Reference proteome</keyword>
<evidence type="ECO:0000313" key="25">
    <source>
        <dbReference type="EMBL" id="ADM08990.1"/>
    </source>
</evidence>
<protein>
    <recommendedName>
        <fullName evidence="8">Dihydrofolate synthase/folylpolyglutamate synthase</fullName>
        <ecNumber evidence="6">6.3.2.12</ecNumber>
        <ecNumber evidence="7">6.3.2.17</ecNumber>
    </recommendedName>
    <alternativeName>
        <fullName evidence="17">Folylpoly-gamma-glutamate synthetase-dihydrofolate synthetase</fullName>
    </alternativeName>
    <alternativeName>
        <fullName evidence="15">Folylpolyglutamate synthetase</fullName>
    </alternativeName>
    <alternativeName>
        <fullName evidence="16">Tetrahydrofolylpolyglutamate synthase</fullName>
    </alternativeName>
</protein>
<dbReference type="Proteomes" id="UP000001302">
    <property type="component" value="Chromosome"/>
</dbReference>
<comment type="catalytic activity">
    <reaction evidence="19">
        <text>10-formyltetrahydrofolyl-(gamma-L-Glu)(n) + L-glutamate + ATP = 10-formyltetrahydrofolyl-(gamma-L-Glu)(n+1) + ADP + phosphate + H(+)</text>
        <dbReference type="Rhea" id="RHEA:51904"/>
        <dbReference type="Rhea" id="RHEA-COMP:13088"/>
        <dbReference type="Rhea" id="RHEA-COMP:14300"/>
        <dbReference type="ChEBI" id="CHEBI:15378"/>
        <dbReference type="ChEBI" id="CHEBI:29985"/>
        <dbReference type="ChEBI" id="CHEBI:30616"/>
        <dbReference type="ChEBI" id="CHEBI:43474"/>
        <dbReference type="ChEBI" id="CHEBI:134413"/>
        <dbReference type="ChEBI" id="CHEBI:456216"/>
        <dbReference type="EC" id="6.3.2.17"/>
    </reaction>
</comment>
<dbReference type="EC" id="6.3.2.12" evidence="6"/>
<dbReference type="eggNOG" id="COG0285">
    <property type="taxonomic scope" value="Bacteria"/>
</dbReference>
<dbReference type="InterPro" id="IPR036565">
    <property type="entry name" value="Mur-like_cat_sf"/>
</dbReference>
<reference evidence="26" key="1">
    <citation type="submission" date="2010-08" db="EMBL/GenBank/DDBJ databases">
        <title>Genome sequence of Parvularcula bermudensis HTCC2503.</title>
        <authorList>
            <person name="Kang D.-M."/>
            <person name="Oh H.-M."/>
            <person name="Cho J.-C."/>
        </authorList>
    </citation>
    <scope>NUCLEOTIDE SEQUENCE [LARGE SCALE GENOMIC DNA]</scope>
    <source>
        <strain evidence="26">ATCC BAA-594 / HTCC2503 / KCTC 12087</strain>
    </source>
</reference>
<evidence type="ECO:0000256" key="15">
    <source>
        <dbReference type="ARBA" id="ARBA00030048"/>
    </source>
</evidence>
<dbReference type="GO" id="GO:0008841">
    <property type="term" value="F:dihydrofolate synthase activity"/>
    <property type="evidence" value="ECO:0007669"/>
    <property type="project" value="UniProtKB-EC"/>
</dbReference>
<evidence type="ECO:0000256" key="11">
    <source>
        <dbReference type="ARBA" id="ARBA00022741"/>
    </source>
</evidence>
<dbReference type="PANTHER" id="PTHR11136:SF0">
    <property type="entry name" value="DIHYDROFOLATE SYNTHETASE-RELATED"/>
    <property type="match status" value="1"/>
</dbReference>
<dbReference type="HOGENOM" id="CLU_015869_1_1_5"/>
<evidence type="ECO:0000256" key="12">
    <source>
        <dbReference type="ARBA" id="ARBA00022840"/>
    </source>
</evidence>
<dbReference type="PROSITE" id="PS01011">
    <property type="entry name" value="FOLYLPOLYGLU_SYNT_1"/>
    <property type="match status" value="1"/>
</dbReference>
<dbReference type="KEGG" id="pbr:PB2503_04577"/>
<dbReference type="PROSITE" id="PS01012">
    <property type="entry name" value="FOLYLPOLYGLU_SYNT_2"/>
    <property type="match status" value="1"/>
</dbReference>
<dbReference type="InterPro" id="IPR036615">
    <property type="entry name" value="Mur_ligase_C_dom_sf"/>
</dbReference>
<evidence type="ECO:0000256" key="3">
    <source>
        <dbReference type="ARBA" id="ARBA00004799"/>
    </source>
</evidence>
<organism evidence="25 26">
    <name type="scientific">Parvularcula bermudensis (strain ATCC BAA-594 / HTCC2503 / KCTC 12087)</name>
    <dbReference type="NCBI Taxonomy" id="314260"/>
    <lineage>
        <taxon>Bacteria</taxon>
        <taxon>Pseudomonadati</taxon>
        <taxon>Pseudomonadota</taxon>
        <taxon>Alphaproteobacteria</taxon>
        <taxon>Parvularculales</taxon>
        <taxon>Parvularculaceae</taxon>
        <taxon>Parvularcula</taxon>
    </lineage>
</organism>
<dbReference type="GO" id="GO:0046872">
    <property type="term" value="F:metal ion binding"/>
    <property type="evidence" value="ECO:0007669"/>
    <property type="project" value="UniProtKB-KW"/>
</dbReference>
<evidence type="ECO:0000259" key="24">
    <source>
        <dbReference type="Pfam" id="PF08245"/>
    </source>
</evidence>
<dbReference type="Pfam" id="PF08245">
    <property type="entry name" value="Mur_ligase_M"/>
    <property type="match status" value="1"/>
</dbReference>
<keyword evidence="12 22" id="KW-0067">ATP-binding</keyword>
<evidence type="ECO:0000256" key="5">
    <source>
        <dbReference type="ARBA" id="ARBA00008276"/>
    </source>
</evidence>
<comment type="pathway">
    <text evidence="4">Cofactor biosynthesis; tetrahydrofolylpolyglutamate biosynthesis.</text>
</comment>
<evidence type="ECO:0000256" key="18">
    <source>
        <dbReference type="ARBA" id="ARBA00047493"/>
    </source>
</evidence>
<name>E0TF72_PARBH</name>
<evidence type="ECO:0000256" key="16">
    <source>
        <dbReference type="ARBA" id="ARBA00030592"/>
    </source>
</evidence>
<dbReference type="Gene3D" id="3.90.190.20">
    <property type="entry name" value="Mur ligase, C-terminal domain"/>
    <property type="match status" value="1"/>
</dbReference>
<comment type="similarity">
    <text evidence="5 22">Belongs to the folylpolyglutamate synthase family.</text>
</comment>
<dbReference type="GO" id="GO:0004326">
    <property type="term" value="F:tetrahydrofolylpolyglutamate synthase activity"/>
    <property type="evidence" value="ECO:0007669"/>
    <property type="project" value="UniProtKB-EC"/>
</dbReference>
<comment type="pathway">
    <text evidence="3">Cofactor biosynthesis; tetrahydrofolate biosynthesis; 7,8-dihydrofolate from 2-amino-4-hydroxy-6-hydroxymethyl-7,8-dihydropteridine diphosphate and 4-aminobenzoate: step 2/2.</text>
</comment>
<reference evidence="25 26" key="2">
    <citation type="journal article" date="2011" name="J. Bacteriol.">
        <title>Complete genome sequence of strain HTCC2503T of Parvularcula bermudensis, the type species of the order "Parvularculales" in the class Alphaproteobacteria.</title>
        <authorList>
            <person name="Oh H.M."/>
            <person name="Kang I."/>
            <person name="Vergin K.L."/>
            <person name="Kang D."/>
            <person name="Rhee K.H."/>
            <person name="Giovannoni S.J."/>
            <person name="Cho J.C."/>
        </authorList>
    </citation>
    <scope>NUCLEOTIDE SEQUENCE [LARGE SCALE GENOMIC DNA]</scope>
    <source>
        <strain evidence="26">ATCC BAA-594 / HTCC2503 / KCTC 12087</strain>
    </source>
</reference>
<comment type="function">
    <text evidence="2">Functions in two distinct reactions of the de novo folate biosynthetic pathway. Catalyzes the addition of a glutamate residue to dihydropteroate (7,8-dihydropteroate or H2Pte) to form dihydrofolate (7,8-dihydrofolate monoglutamate or H2Pte-Glu). Also catalyzes successive additions of L-glutamate to tetrahydrofolate or 10-formyltetrahydrofolate or 5,10-methylenetetrahydrofolate, leading to folylpolyglutamate derivatives.</text>
</comment>
<evidence type="ECO:0000256" key="20">
    <source>
        <dbReference type="ARBA" id="ARBA00049035"/>
    </source>
</evidence>
<sequence length="443" mass="46755">MIPQTAAQAEINAILDGFAARSLAEITLGLDRIEEALARLGNPHHRLPPVLHVAGTNGKGSTCAFLGSILKAAGLKVHIFTSPHLVRFNERITLAGEPISDDLLAATLGRCEAAAGDLPLSYFEAVTASAFLAFAETAGDVVILETGLGGRLDATNVIDHPRAAIITPIALDHQRFLGTELADIAFEKAGILKAGAAFVTGAQRHEALPVLKSRALAIGAHPHVYGEDWSFRQEAGRLVYEDEDGLRDLGLPRLAGSHQVENAALAVAALKAGGLLPDDQTASYGIETAFWPARLQRLTRGPLVDRAQRHAGEHAELWLDGGHNPHAARALARALADLDDHTPRPVILIVGMQENKDAEGFFAAFEGLASAVFTVEAKSGTPVVKSRLAEMAQKAGLPAVPVENIAAGIDQAVEETGRSGEGMPRILICGSLYLAGHVLEENS</sequence>
<dbReference type="PANTHER" id="PTHR11136">
    <property type="entry name" value="FOLYLPOLYGLUTAMATE SYNTHASE-RELATED"/>
    <property type="match status" value="1"/>
</dbReference>
<dbReference type="OrthoDB" id="9809356at2"/>
<evidence type="ECO:0000256" key="7">
    <source>
        <dbReference type="ARBA" id="ARBA00013025"/>
    </source>
</evidence>
<dbReference type="SUPFAM" id="SSF53623">
    <property type="entry name" value="MurD-like peptide ligases, catalytic domain"/>
    <property type="match status" value="1"/>
</dbReference>
<comment type="catalytic activity">
    <reaction evidence="20">
        <text>(6R)-5,10-methylenetetrahydrofolyl-(gamma-L-Glu)(n) + L-glutamate + ATP = (6R)-5,10-methylenetetrahydrofolyl-(gamma-L-Glu)(n+1) + ADP + phosphate + H(+)</text>
        <dbReference type="Rhea" id="RHEA:51912"/>
        <dbReference type="Rhea" id="RHEA-COMP:13257"/>
        <dbReference type="Rhea" id="RHEA-COMP:13258"/>
        <dbReference type="ChEBI" id="CHEBI:15378"/>
        <dbReference type="ChEBI" id="CHEBI:29985"/>
        <dbReference type="ChEBI" id="CHEBI:30616"/>
        <dbReference type="ChEBI" id="CHEBI:43474"/>
        <dbReference type="ChEBI" id="CHEBI:136572"/>
        <dbReference type="ChEBI" id="CHEBI:456216"/>
        <dbReference type="EC" id="6.3.2.17"/>
    </reaction>
</comment>
<evidence type="ECO:0000256" key="8">
    <source>
        <dbReference type="ARBA" id="ARBA00019357"/>
    </source>
</evidence>
<evidence type="ECO:0000259" key="23">
    <source>
        <dbReference type="Pfam" id="PF02875"/>
    </source>
</evidence>
<dbReference type="GO" id="GO:0046654">
    <property type="term" value="P:tetrahydrofolate biosynthetic process"/>
    <property type="evidence" value="ECO:0007669"/>
    <property type="project" value="UniProtKB-UniPathway"/>
</dbReference>
<dbReference type="FunFam" id="3.40.1190.10:FF:000011">
    <property type="entry name" value="Folylpolyglutamate synthase/dihydrofolate synthase"/>
    <property type="match status" value="1"/>
</dbReference>
<comment type="catalytic activity">
    <reaction evidence="18">
        <text>(6S)-5,6,7,8-tetrahydrofolyl-(gamma-L-Glu)(n) + L-glutamate + ATP = (6S)-5,6,7,8-tetrahydrofolyl-(gamma-L-Glu)(n+1) + ADP + phosphate + H(+)</text>
        <dbReference type="Rhea" id="RHEA:10580"/>
        <dbReference type="Rhea" id="RHEA-COMP:14738"/>
        <dbReference type="Rhea" id="RHEA-COMP:14740"/>
        <dbReference type="ChEBI" id="CHEBI:15378"/>
        <dbReference type="ChEBI" id="CHEBI:29985"/>
        <dbReference type="ChEBI" id="CHEBI:30616"/>
        <dbReference type="ChEBI" id="CHEBI:43474"/>
        <dbReference type="ChEBI" id="CHEBI:141005"/>
        <dbReference type="ChEBI" id="CHEBI:456216"/>
        <dbReference type="EC" id="6.3.2.17"/>
    </reaction>
</comment>
<gene>
    <name evidence="25" type="ordered locus">PB2503_04577</name>
</gene>
<evidence type="ECO:0000256" key="13">
    <source>
        <dbReference type="ARBA" id="ARBA00022842"/>
    </source>
</evidence>
<dbReference type="Gene3D" id="3.40.1190.10">
    <property type="entry name" value="Mur-like, catalytic domain"/>
    <property type="match status" value="1"/>
</dbReference>
<accession>E0TF72</accession>
<evidence type="ECO:0000256" key="22">
    <source>
        <dbReference type="PIRNR" id="PIRNR001563"/>
    </source>
</evidence>
<evidence type="ECO:0000256" key="21">
    <source>
        <dbReference type="ARBA" id="ARBA00049161"/>
    </source>
</evidence>
<dbReference type="Pfam" id="PF02875">
    <property type="entry name" value="Mur_ligase_C"/>
    <property type="match status" value="1"/>
</dbReference>
<evidence type="ECO:0000256" key="19">
    <source>
        <dbReference type="ARBA" id="ARBA00047808"/>
    </source>
</evidence>
<dbReference type="GO" id="GO:0005524">
    <property type="term" value="F:ATP binding"/>
    <property type="evidence" value="ECO:0007669"/>
    <property type="project" value="UniProtKB-KW"/>
</dbReference>
<keyword evidence="9 22" id="KW-0436">Ligase</keyword>
<dbReference type="EC" id="6.3.2.17" evidence="7"/>
<evidence type="ECO:0000256" key="17">
    <source>
        <dbReference type="ARBA" id="ARBA00032510"/>
    </source>
</evidence>
<keyword evidence="14" id="KW-0289">Folate biosynthesis</keyword>
<dbReference type="PIRSF" id="PIRSF001563">
    <property type="entry name" value="Folylpolyglu_synth"/>
    <property type="match status" value="1"/>
</dbReference>
<dbReference type="InterPro" id="IPR018109">
    <property type="entry name" value="Folylpolyglutamate_synth_CS"/>
</dbReference>
<evidence type="ECO:0000256" key="2">
    <source>
        <dbReference type="ARBA" id="ARBA00002714"/>
    </source>
</evidence>
<proteinExistence type="inferred from homology"/>
<evidence type="ECO:0000313" key="26">
    <source>
        <dbReference type="Proteomes" id="UP000001302"/>
    </source>
</evidence>
<dbReference type="SUPFAM" id="SSF53244">
    <property type="entry name" value="MurD-like peptide ligases, peptide-binding domain"/>
    <property type="match status" value="1"/>
</dbReference>